<proteinExistence type="predicted"/>
<protein>
    <submittedName>
        <fullName evidence="2">Uncharacterized protein</fullName>
    </submittedName>
</protein>
<organism evidence="2 3">
    <name type="scientific">Caenispirillum salinarum AK4</name>
    <dbReference type="NCBI Taxonomy" id="1238182"/>
    <lineage>
        <taxon>Bacteria</taxon>
        <taxon>Pseudomonadati</taxon>
        <taxon>Pseudomonadota</taxon>
        <taxon>Alphaproteobacteria</taxon>
        <taxon>Rhodospirillales</taxon>
        <taxon>Novispirillaceae</taxon>
        <taxon>Caenispirillum</taxon>
    </lineage>
</organism>
<accession>K9H1Y9</accession>
<evidence type="ECO:0000313" key="2">
    <source>
        <dbReference type="EMBL" id="EKV32280.1"/>
    </source>
</evidence>
<comment type="caution">
    <text evidence="2">The sequence shown here is derived from an EMBL/GenBank/DDBJ whole genome shotgun (WGS) entry which is preliminary data.</text>
</comment>
<evidence type="ECO:0000256" key="1">
    <source>
        <dbReference type="SAM" id="MobiDB-lite"/>
    </source>
</evidence>
<feature type="region of interest" description="Disordered" evidence="1">
    <location>
        <begin position="109"/>
        <end position="141"/>
    </location>
</feature>
<dbReference type="STRING" id="1238182.C882_2357"/>
<name>K9H1Y9_9PROT</name>
<dbReference type="AlphaFoldDB" id="K9H1Y9"/>
<dbReference type="eggNOG" id="COG3019">
    <property type="taxonomic scope" value="Bacteria"/>
</dbReference>
<sequence length="141" mass="14766">MKPTNCWIVVMRTFILLTVSAAVGWAGLTYATVTRIPTVEVVSAPQCATAAEDWSATLAAHGFEVVRKDRDAPAAGAPCLTGRAAGFDLEGAVPAADVERLIRKRPRGISGLTMEGATGDQALTLNRDGTRSAFTPPPDKG</sequence>
<dbReference type="OrthoDB" id="14727at2"/>
<dbReference type="Proteomes" id="UP000009881">
    <property type="component" value="Unassembled WGS sequence"/>
</dbReference>
<dbReference type="RefSeq" id="WP_009538768.1">
    <property type="nucleotide sequence ID" value="NZ_ANHY01000003.1"/>
</dbReference>
<evidence type="ECO:0000313" key="3">
    <source>
        <dbReference type="Proteomes" id="UP000009881"/>
    </source>
</evidence>
<reference evidence="2 3" key="1">
    <citation type="journal article" date="2013" name="Genome Announc.">
        <title>Draft Genome Sequence of an Alphaproteobacterium, Caenispirillum salinarum AK4(T), Isolated from a Solar Saltern.</title>
        <authorList>
            <person name="Khatri I."/>
            <person name="Singh A."/>
            <person name="Korpole S."/>
            <person name="Pinnaka A.K."/>
            <person name="Subramanian S."/>
        </authorList>
    </citation>
    <scope>NUCLEOTIDE SEQUENCE [LARGE SCALE GENOMIC DNA]</scope>
    <source>
        <strain evidence="2 3">AK4</strain>
    </source>
</reference>
<keyword evidence="3" id="KW-1185">Reference proteome</keyword>
<dbReference type="EMBL" id="ANHY01000003">
    <property type="protein sequence ID" value="EKV32280.1"/>
    <property type="molecule type" value="Genomic_DNA"/>
</dbReference>
<gene>
    <name evidence="2" type="ORF">C882_2357</name>
</gene>